<dbReference type="SUPFAM" id="SSF53335">
    <property type="entry name" value="S-adenosyl-L-methionine-dependent methyltransferases"/>
    <property type="match status" value="1"/>
</dbReference>
<dbReference type="Proteomes" id="UP000295063">
    <property type="component" value="Unassembled WGS sequence"/>
</dbReference>
<evidence type="ECO:0000259" key="1">
    <source>
        <dbReference type="Pfam" id="PF13847"/>
    </source>
</evidence>
<proteinExistence type="predicted"/>
<dbReference type="Gene3D" id="3.40.50.150">
    <property type="entry name" value="Vaccinia Virus protein VP39"/>
    <property type="match status" value="1"/>
</dbReference>
<gene>
    <name evidence="2" type="ORF">EV210_11720</name>
</gene>
<sequence>MDEQYYEKLLHIKTAGEQKIFNESPHYNRYEPTSYSVLETLAEQYPFTAEDHIVDFGCGKGRFNFYINYFFDSTVTGIEMSPFFYKQAVQNQRAYLQKQNKKANKITFINALAEDYPISPKDNKFYFFNPFSLQIFTKVVRTILLSVKNQQRTIDLILYYPSNEYLDFLETNTSFTLFNTIKVSADHDPRQSFSVYRLK</sequence>
<dbReference type="OrthoDB" id="9780095at2"/>
<keyword evidence="3" id="KW-1185">Reference proteome</keyword>
<dbReference type="CDD" id="cd02440">
    <property type="entry name" value="AdoMet_MTases"/>
    <property type="match status" value="1"/>
</dbReference>
<accession>A0A4V6NG77</accession>
<dbReference type="AlphaFoldDB" id="A0A4V6NG77"/>
<dbReference type="RefSeq" id="WP_132083059.1">
    <property type="nucleotide sequence ID" value="NZ_SLUI01000017.1"/>
</dbReference>
<dbReference type="GO" id="GO:0008757">
    <property type="term" value="F:S-adenosylmethionine-dependent methyltransferase activity"/>
    <property type="evidence" value="ECO:0007669"/>
    <property type="project" value="InterPro"/>
</dbReference>
<reference evidence="2 3" key="1">
    <citation type="submission" date="2019-03" db="EMBL/GenBank/DDBJ databases">
        <title>Genomic Encyclopedia of Type Strains, Phase IV (KMG-IV): sequencing the most valuable type-strain genomes for metagenomic binning, comparative biology and taxonomic classification.</title>
        <authorList>
            <person name="Goeker M."/>
        </authorList>
    </citation>
    <scope>NUCLEOTIDE SEQUENCE [LARGE SCALE GENOMIC DNA]</scope>
    <source>
        <strain evidence="2 3">DSM 15969</strain>
    </source>
</reference>
<comment type="caution">
    <text evidence="2">The sequence shown here is derived from an EMBL/GenBank/DDBJ whole genome shotgun (WGS) entry which is preliminary data.</text>
</comment>
<protein>
    <recommendedName>
        <fullName evidence="1">Methyltransferase domain-containing protein</fullName>
    </recommendedName>
</protein>
<name>A0A4V6NG77_9FIRM</name>
<dbReference type="Pfam" id="PF13847">
    <property type="entry name" value="Methyltransf_31"/>
    <property type="match status" value="1"/>
</dbReference>
<feature type="domain" description="Methyltransferase" evidence="1">
    <location>
        <begin position="50"/>
        <end position="125"/>
    </location>
</feature>
<evidence type="ECO:0000313" key="3">
    <source>
        <dbReference type="Proteomes" id="UP000295063"/>
    </source>
</evidence>
<evidence type="ECO:0000313" key="2">
    <source>
        <dbReference type="EMBL" id="TCL33564.1"/>
    </source>
</evidence>
<organism evidence="2 3">
    <name type="scientific">Anaerospora hongkongensis</name>
    <dbReference type="NCBI Taxonomy" id="244830"/>
    <lineage>
        <taxon>Bacteria</taxon>
        <taxon>Bacillati</taxon>
        <taxon>Bacillota</taxon>
        <taxon>Negativicutes</taxon>
        <taxon>Selenomonadales</taxon>
        <taxon>Sporomusaceae</taxon>
        <taxon>Anaerospora</taxon>
    </lineage>
</organism>
<dbReference type="InterPro" id="IPR029063">
    <property type="entry name" value="SAM-dependent_MTases_sf"/>
</dbReference>
<dbReference type="EMBL" id="SLUI01000017">
    <property type="protein sequence ID" value="TCL33564.1"/>
    <property type="molecule type" value="Genomic_DNA"/>
</dbReference>
<dbReference type="InterPro" id="IPR025714">
    <property type="entry name" value="Methyltranfer_dom"/>
</dbReference>